<organism evidence="1 2">
    <name type="scientific">Marasmiellus scandens</name>
    <dbReference type="NCBI Taxonomy" id="2682957"/>
    <lineage>
        <taxon>Eukaryota</taxon>
        <taxon>Fungi</taxon>
        <taxon>Dikarya</taxon>
        <taxon>Basidiomycota</taxon>
        <taxon>Agaricomycotina</taxon>
        <taxon>Agaricomycetes</taxon>
        <taxon>Agaricomycetidae</taxon>
        <taxon>Agaricales</taxon>
        <taxon>Marasmiineae</taxon>
        <taxon>Omphalotaceae</taxon>
        <taxon>Marasmiellus</taxon>
    </lineage>
</organism>
<protein>
    <submittedName>
        <fullName evidence="1">Uncharacterized protein</fullName>
    </submittedName>
</protein>
<dbReference type="EMBL" id="JBANRG010000095">
    <property type="protein sequence ID" value="KAK7436357.1"/>
    <property type="molecule type" value="Genomic_DNA"/>
</dbReference>
<gene>
    <name evidence="1" type="ORF">VKT23_019205</name>
</gene>
<accession>A0ABR1IM20</accession>
<name>A0ABR1IM20_9AGAR</name>
<comment type="caution">
    <text evidence="1">The sequence shown here is derived from an EMBL/GenBank/DDBJ whole genome shotgun (WGS) entry which is preliminary data.</text>
</comment>
<dbReference type="Proteomes" id="UP001498398">
    <property type="component" value="Unassembled WGS sequence"/>
</dbReference>
<reference evidence="1 2" key="1">
    <citation type="submission" date="2024-01" db="EMBL/GenBank/DDBJ databases">
        <title>A draft genome for the cacao thread blight pathogen Marasmiellus scandens.</title>
        <authorList>
            <person name="Baruah I.K."/>
            <person name="Leung J."/>
            <person name="Bukari Y."/>
            <person name="Amoako-Attah I."/>
            <person name="Meinhardt L.W."/>
            <person name="Bailey B.A."/>
            <person name="Cohen S.P."/>
        </authorList>
    </citation>
    <scope>NUCLEOTIDE SEQUENCE [LARGE SCALE GENOMIC DNA]</scope>
    <source>
        <strain evidence="1 2">GH-19</strain>
    </source>
</reference>
<evidence type="ECO:0000313" key="1">
    <source>
        <dbReference type="EMBL" id="KAK7436357.1"/>
    </source>
</evidence>
<proteinExistence type="predicted"/>
<evidence type="ECO:0000313" key="2">
    <source>
        <dbReference type="Proteomes" id="UP001498398"/>
    </source>
</evidence>
<sequence length="337" mass="38390">MHGTVHLELGKVVVRLRTVSIHSYGVSTGFLTGLSAQQQRDVFADFPHDHPFVPQLPPTWTGIKKQIDSKGFRTEPKQKLKTIVPDPSLLFGSDRARLMSYLTQWRHVRPVWFKHCRTSQPAQSPVENGVWRKVLGQQLFGNAEDGEIGRIENRQHQDALEAKQLLGNIFQIHSPRTSIKPSCPVDVSVPKAKVLIRELSLVNFCYQLVTLDSLADTSRPRTGTSAQLTIATANHDQRRQSLISKIFGDEDVFTASERSDVGILALDWSLRILGLRAFYQLMDTWPREKPALWDRGSDGNLQRMQKAGEEWERTLAMFYTQTYFNYFGHPPVLPTRM</sequence>
<keyword evidence="2" id="KW-1185">Reference proteome</keyword>